<accession>H9MDT2</accession>
<name>H9MDT2_PINLA</name>
<feature type="non-terminal residue" evidence="1">
    <location>
        <position position="86"/>
    </location>
</feature>
<protein>
    <submittedName>
        <fullName evidence="1">Uncharacterized protein</fullName>
    </submittedName>
</protein>
<dbReference type="InterPro" id="IPR025322">
    <property type="entry name" value="PADRE_dom"/>
</dbReference>
<dbReference type="EMBL" id="JQ264484">
    <property type="protein sequence ID" value="AEW09279.1"/>
    <property type="molecule type" value="Genomic_DNA"/>
</dbReference>
<dbReference type="AlphaFoldDB" id="H9MDT2"/>
<dbReference type="Pfam" id="PF14009">
    <property type="entry name" value="PADRE"/>
    <property type="match status" value="1"/>
</dbReference>
<proteinExistence type="predicted"/>
<evidence type="ECO:0000313" key="1">
    <source>
        <dbReference type="EMBL" id="AEW09279.1"/>
    </source>
</evidence>
<gene>
    <name evidence="1" type="ORF">UMN_2119_01</name>
</gene>
<organism evidence="1">
    <name type="scientific">Pinus lambertiana</name>
    <name type="common">Sugar pine</name>
    <dbReference type="NCBI Taxonomy" id="3343"/>
    <lineage>
        <taxon>Eukaryota</taxon>
        <taxon>Viridiplantae</taxon>
        <taxon>Streptophyta</taxon>
        <taxon>Embryophyta</taxon>
        <taxon>Tracheophyta</taxon>
        <taxon>Spermatophyta</taxon>
        <taxon>Pinopsida</taxon>
        <taxon>Pinidae</taxon>
        <taxon>Conifers I</taxon>
        <taxon>Pinales</taxon>
        <taxon>Pinaceae</taxon>
        <taxon>Pinus</taxon>
        <taxon>Pinus subgen. Strobus</taxon>
    </lineage>
</organism>
<sequence length="86" mass="9708">MGNPMCCVEPLRTTAAAKVIRWDDGSFEEFWETLNVGELMMDNSGQFFAITVISKPGFASQRSMMRSVWGWGRLFSSPHVCSRLLT</sequence>
<reference evidence="1" key="1">
    <citation type="submission" date="2011-12" db="EMBL/GenBank/DDBJ databases">
        <title>Nucleotide Diversity and Divergence in the Loblolly Pine Gene Space.</title>
        <authorList>
            <person name="Neale D.B."/>
            <person name="Wegrzyn J.L."/>
            <person name="Lee J.M."/>
            <person name="Eckert A.J."/>
            <person name="Liechty J.D."/>
            <person name="Stevens K.A."/>
            <person name="Langley C.H."/>
        </authorList>
    </citation>
    <scope>NUCLEOTIDE SEQUENCE</scope>
    <source>
        <strain evidence="1">4133</strain>
        <tissue evidence="1">Megagametophyte</tissue>
    </source>
</reference>